<name>A0A212L817_9BACT</name>
<organism evidence="1">
    <name type="scientific">uncultured Desulfovibrio sp</name>
    <dbReference type="NCBI Taxonomy" id="167968"/>
    <lineage>
        <taxon>Bacteria</taxon>
        <taxon>Pseudomonadati</taxon>
        <taxon>Thermodesulfobacteriota</taxon>
        <taxon>Desulfovibrionia</taxon>
        <taxon>Desulfovibrionales</taxon>
        <taxon>Desulfovibrionaceae</taxon>
        <taxon>Desulfovibrio</taxon>
        <taxon>environmental samples</taxon>
    </lineage>
</organism>
<gene>
    <name evidence="1" type="ORF">KL86DES1_21417</name>
</gene>
<accession>A0A212L817</accession>
<dbReference type="AlphaFoldDB" id="A0A212L817"/>
<sequence length="70" mass="8164">MPQRRWQARACPPAVRPLYASSVLHTLDCELFASELTNCHFCRKISTLPPRRWSAVFLRDIAFRSSPRFT</sequence>
<evidence type="ECO:0000313" key="1">
    <source>
        <dbReference type="EMBL" id="SCM73617.1"/>
    </source>
</evidence>
<dbReference type="EMBL" id="FMJC01000002">
    <property type="protein sequence ID" value="SCM73617.1"/>
    <property type="molecule type" value="Genomic_DNA"/>
</dbReference>
<proteinExistence type="predicted"/>
<protein>
    <submittedName>
        <fullName evidence="1">Uncharacterized protein</fullName>
    </submittedName>
</protein>
<reference evidence="1" key="1">
    <citation type="submission" date="2016-08" db="EMBL/GenBank/DDBJ databases">
        <authorList>
            <person name="Seilhamer J.J."/>
        </authorList>
    </citation>
    <scope>NUCLEOTIDE SEQUENCE</scope>
    <source>
        <strain evidence="1">86-1</strain>
    </source>
</reference>